<dbReference type="Gene3D" id="3.40.50.12780">
    <property type="entry name" value="N-terminal domain of ligase-like"/>
    <property type="match status" value="1"/>
</dbReference>
<evidence type="ECO:0000256" key="3">
    <source>
        <dbReference type="ARBA" id="ARBA00022598"/>
    </source>
</evidence>
<evidence type="ECO:0000313" key="7">
    <source>
        <dbReference type="Proteomes" id="UP000492821"/>
    </source>
</evidence>
<evidence type="ECO:0000256" key="4">
    <source>
        <dbReference type="ARBA" id="ARBA00023140"/>
    </source>
</evidence>
<evidence type="ECO:0000256" key="1">
    <source>
        <dbReference type="ARBA" id="ARBA00004275"/>
    </source>
</evidence>
<evidence type="ECO:0000313" key="8">
    <source>
        <dbReference type="WBParaSite" id="Pan_g12696.t1"/>
    </source>
</evidence>
<evidence type="ECO:0000259" key="5">
    <source>
        <dbReference type="Pfam" id="PF00501"/>
    </source>
</evidence>
<dbReference type="WBParaSite" id="Pan_g12696.t1">
    <property type="protein sequence ID" value="Pan_g12696.t1"/>
    <property type="gene ID" value="Pan_g12696"/>
</dbReference>
<keyword evidence="7" id="KW-1185">Reference proteome</keyword>
<dbReference type="InterPro" id="IPR025110">
    <property type="entry name" value="AMP-bd_C"/>
</dbReference>
<reference evidence="8" key="2">
    <citation type="submission" date="2020-10" db="UniProtKB">
        <authorList>
            <consortium name="WormBaseParasite"/>
        </authorList>
    </citation>
    <scope>IDENTIFICATION</scope>
</reference>
<dbReference type="Pfam" id="PF13193">
    <property type="entry name" value="AMP-binding_C"/>
    <property type="match status" value="1"/>
</dbReference>
<dbReference type="InterPro" id="IPR045851">
    <property type="entry name" value="AMP-bd_C_sf"/>
</dbReference>
<dbReference type="Proteomes" id="UP000492821">
    <property type="component" value="Unassembled WGS sequence"/>
</dbReference>
<feature type="domain" description="AMP-dependent synthetase/ligase" evidence="5">
    <location>
        <begin position="18"/>
        <end position="412"/>
    </location>
</feature>
<dbReference type="Gene3D" id="3.30.300.30">
    <property type="match status" value="1"/>
</dbReference>
<dbReference type="Pfam" id="PF00501">
    <property type="entry name" value="AMP-binding"/>
    <property type="match status" value="1"/>
</dbReference>
<sequence length="564" mass="61696">MTAPIERKLFHLQILNVAKKFENEIALLDAETNESYTFGEFRRRSFQLATVISAHLLPNSPSITRDALVCLLPNGIDYPVVFAGTALLGHPLCGISAESTKDELAAVLRKTESRYIVTNLGQIETVRQAIELVKVEDIVVFVFGKLPEGSTLPLDVAFDLVFLQDDLALAPFDDELVETLSARSRALVSLNDTLLLPLSSGTTGDPKMVVLTHANFIAATNSLKKALFDDLSNSLGRRANLAFLPFTHASGFWALCFCLLSGHKTIVMSTFQPLLMMKMVQIEKIDTLNLVPSLVTYLIRNADQFAGYDLSSLRTVLCGSAPISKETIAAFIEKYPQVSDFIQGYGMTELVVLSHLTPLGESARDMKHAGSCGKLLPGFEAKIVDPETQSIITNPNEPGELWLKSEAIMKEYVAEPDRTASVLQDGWFHTGDVVYVDADGYYYVVDRLRNMIKVNGLQVSPVELEGHILTLPYVAEAAVIGIKDADAGQVPVAFVVLKQADISEGLGTAAAVEQIRNHVHDRVSAYKQLRGGIIVLPKLPKTKSGKVIRSELEKIANSKIETAL</sequence>
<dbReference type="PROSITE" id="PS00455">
    <property type="entry name" value="AMP_BINDING"/>
    <property type="match status" value="1"/>
</dbReference>
<comment type="similarity">
    <text evidence="2">Belongs to the ATP-dependent AMP-binding enzyme family.</text>
</comment>
<evidence type="ECO:0000256" key="2">
    <source>
        <dbReference type="ARBA" id="ARBA00006432"/>
    </source>
</evidence>
<dbReference type="InterPro" id="IPR000873">
    <property type="entry name" value="AMP-dep_synth/lig_dom"/>
</dbReference>
<evidence type="ECO:0000259" key="6">
    <source>
        <dbReference type="Pfam" id="PF13193"/>
    </source>
</evidence>
<keyword evidence="4" id="KW-0576">Peroxisome</keyword>
<proteinExistence type="inferred from homology"/>
<dbReference type="InterPro" id="IPR020845">
    <property type="entry name" value="AMP-binding_CS"/>
</dbReference>
<dbReference type="GO" id="GO:0005777">
    <property type="term" value="C:peroxisome"/>
    <property type="evidence" value="ECO:0007669"/>
    <property type="project" value="UniProtKB-SubCell"/>
</dbReference>
<dbReference type="SUPFAM" id="SSF56801">
    <property type="entry name" value="Acetyl-CoA synthetase-like"/>
    <property type="match status" value="1"/>
</dbReference>
<dbReference type="PANTHER" id="PTHR24096:SF149">
    <property type="entry name" value="AMP-BINDING DOMAIN-CONTAINING PROTEIN-RELATED"/>
    <property type="match status" value="1"/>
</dbReference>
<dbReference type="PANTHER" id="PTHR24096">
    <property type="entry name" value="LONG-CHAIN-FATTY-ACID--COA LIGASE"/>
    <property type="match status" value="1"/>
</dbReference>
<accession>A0A7E4UTQ3</accession>
<protein>
    <submittedName>
        <fullName evidence="8">AMP-binding domain-containing protein</fullName>
    </submittedName>
</protein>
<keyword evidence="3" id="KW-0436">Ligase</keyword>
<dbReference type="GO" id="GO:0016405">
    <property type="term" value="F:CoA-ligase activity"/>
    <property type="evidence" value="ECO:0007669"/>
    <property type="project" value="TreeGrafter"/>
</dbReference>
<comment type="subcellular location">
    <subcellularLocation>
        <location evidence="1">Peroxisome</location>
    </subcellularLocation>
</comment>
<name>A0A7E4UTQ3_PANRE</name>
<dbReference type="InterPro" id="IPR042099">
    <property type="entry name" value="ANL_N_sf"/>
</dbReference>
<feature type="domain" description="AMP-binding enzyme C-terminal" evidence="6">
    <location>
        <begin position="463"/>
        <end position="546"/>
    </location>
</feature>
<dbReference type="AlphaFoldDB" id="A0A7E4UTQ3"/>
<reference evidence="7" key="1">
    <citation type="journal article" date="2013" name="Genetics">
        <title>The draft genome and transcriptome of Panagrellus redivivus are shaped by the harsh demands of a free-living lifestyle.</title>
        <authorList>
            <person name="Srinivasan J."/>
            <person name="Dillman A.R."/>
            <person name="Macchietto M.G."/>
            <person name="Heikkinen L."/>
            <person name="Lakso M."/>
            <person name="Fracchia K.M."/>
            <person name="Antoshechkin I."/>
            <person name="Mortazavi A."/>
            <person name="Wong G."/>
            <person name="Sternberg P.W."/>
        </authorList>
    </citation>
    <scope>NUCLEOTIDE SEQUENCE [LARGE SCALE GENOMIC DNA]</scope>
    <source>
        <strain evidence="7">MT8872</strain>
    </source>
</reference>
<organism evidence="7 8">
    <name type="scientific">Panagrellus redivivus</name>
    <name type="common">Microworm</name>
    <dbReference type="NCBI Taxonomy" id="6233"/>
    <lineage>
        <taxon>Eukaryota</taxon>
        <taxon>Metazoa</taxon>
        <taxon>Ecdysozoa</taxon>
        <taxon>Nematoda</taxon>
        <taxon>Chromadorea</taxon>
        <taxon>Rhabditida</taxon>
        <taxon>Tylenchina</taxon>
        <taxon>Panagrolaimomorpha</taxon>
        <taxon>Panagrolaimoidea</taxon>
        <taxon>Panagrolaimidae</taxon>
        <taxon>Panagrellus</taxon>
    </lineage>
</organism>